<feature type="domain" description="Peptidase M28" evidence="3">
    <location>
        <begin position="108"/>
        <end position="323"/>
    </location>
</feature>
<keyword evidence="2" id="KW-0012">Acyltransferase</keyword>
<dbReference type="Gene3D" id="3.40.630.10">
    <property type="entry name" value="Zn peptidases"/>
    <property type="match status" value="1"/>
</dbReference>
<organism evidence="4 5">
    <name type="scientific">Fodinibius salsisoli</name>
    <dbReference type="NCBI Taxonomy" id="2820877"/>
    <lineage>
        <taxon>Bacteria</taxon>
        <taxon>Pseudomonadati</taxon>
        <taxon>Balneolota</taxon>
        <taxon>Balneolia</taxon>
        <taxon>Balneolales</taxon>
        <taxon>Balneolaceae</taxon>
        <taxon>Fodinibius</taxon>
    </lineage>
</organism>
<dbReference type="PANTHER" id="PTHR12283">
    <property type="entry name" value="GLUTAMINYL-PEPTIDE CYCLOTRANSFERASE"/>
    <property type="match status" value="1"/>
</dbReference>
<reference evidence="4 5" key="1">
    <citation type="submission" date="2021-03" db="EMBL/GenBank/DDBJ databases">
        <title>Aliifodinibius sp. nov., a new bacterium isolated from saline soil.</title>
        <authorList>
            <person name="Galisteo C."/>
            <person name="De La Haba R."/>
            <person name="Sanchez-Porro C."/>
            <person name="Ventosa A."/>
        </authorList>
    </citation>
    <scope>NUCLEOTIDE SEQUENCE [LARGE SCALE GENOMIC DNA]</scope>
    <source>
        <strain evidence="4 5">1BSP15-2V2</strain>
    </source>
</reference>
<dbReference type="SUPFAM" id="SSF53187">
    <property type="entry name" value="Zn-dependent exopeptidases"/>
    <property type="match status" value="1"/>
</dbReference>
<gene>
    <name evidence="4" type="ORF">J6I44_15425</name>
</gene>
<proteinExistence type="predicted"/>
<dbReference type="Pfam" id="PF04389">
    <property type="entry name" value="Peptidase_M28"/>
    <property type="match status" value="1"/>
</dbReference>
<evidence type="ECO:0000313" key="5">
    <source>
        <dbReference type="Proteomes" id="UP001207918"/>
    </source>
</evidence>
<evidence type="ECO:0000256" key="2">
    <source>
        <dbReference type="ARBA" id="ARBA00023315"/>
    </source>
</evidence>
<dbReference type="PANTHER" id="PTHR12283:SF6">
    <property type="entry name" value="GLUTAMINYL-PEPTIDE CYCLOTRANSFERASE-RELATED"/>
    <property type="match status" value="1"/>
</dbReference>
<accession>A0ABT3PQY1</accession>
<dbReference type="InterPro" id="IPR007484">
    <property type="entry name" value="Peptidase_M28"/>
</dbReference>
<dbReference type="InterPro" id="IPR040234">
    <property type="entry name" value="QC/QCL"/>
</dbReference>
<evidence type="ECO:0000313" key="4">
    <source>
        <dbReference type="EMBL" id="MCW9708256.1"/>
    </source>
</evidence>
<dbReference type="Proteomes" id="UP001207918">
    <property type="component" value="Unassembled WGS sequence"/>
</dbReference>
<evidence type="ECO:0000259" key="3">
    <source>
        <dbReference type="Pfam" id="PF04389"/>
    </source>
</evidence>
<keyword evidence="5" id="KW-1185">Reference proteome</keyword>
<dbReference type="PROSITE" id="PS51257">
    <property type="entry name" value="PROKAR_LIPOPROTEIN"/>
    <property type="match status" value="1"/>
</dbReference>
<evidence type="ECO:0000256" key="1">
    <source>
        <dbReference type="ARBA" id="ARBA00022679"/>
    </source>
</evidence>
<name>A0ABT3PQY1_9BACT</name>
<protein>
    <submittedName>
        <fullName evidence="4">M28 family peptidase</fullName>
    </submittedName>
</protein>
<dbReference type="EMBL" id="JAGGJA010000011">
    <property type="protein sequence ID" value="MCW9708256.1"/>
    <property type="molecule type" value="Genomic_DNA"/>
</dbReference>
<keyword evidence="1" id="KW-0808">Transferase</keyword>
<comment type="caution">
    <text evidence="4">The sequence shown here is derived from an EMBL/GenBank/DDBJ whole genome shotgun (WGS) entry which is preliminary data.</text>
</comment>
<sequence>MIDLRSSYLLLLLILGLLIGCGNNDDTDSHRLNFEKKGRTVPVFSSDSAYHFVAQQVSFGPRNPGSEGHQKTKEYLSQKLKGYAGNRMAYAQNFTAEGYDGDSLALTNIIAAFNPKKTDRVMLCAHWDTRPRADEDSVNADQPILGADDGASGVGLLLELARLFHETPPPIGVDIVLFDGEDYGKSGDTANYFLGSRYWAQNPPVQGYSPRFSILLDMVGGQNAQFPKEQYSMQYAPTLVNEIWSIAEEEGAGDLFLNQQGKAISDDHVIINRILGIPTIDIIRHDASQKDSGFAPYWHTHHDNMDIIDPSTMQAVGDVLTELIYNRI</sequence>